<organism evidence="1 2">
    <name type="scientific">Sphingomonas xinjiangensis</name>
    <dbReference type="NCBI Taxonomy" id="643568"/>
    <lineage>
        <taxon>Bacteria</taxon>
        <taxon>Pseudomonadati</taxon>
        <taxon>Pseudomonadota</taxon>
        <taxon>Alphaproteobacteria</taxon>
        <taxon>Sphingomonadales</taxon>
        <taxon>Sphingomonadaceae</taxon>
        <taxon>Sphingomonas</taxon>
    </lineage>
</organism>
<proteinExistence type="predicted"/>
<keyword evidence="2" id="KW-1185">Reference proteome</keyword>
<accession>A0A840YTV5</accession>
<dbReference type="AlphaFoldDB" id="A0A840YTV5"/>
<dbReference type="Proteomes" id="UP000527143">
    <property type="component" value="Unassembled WGS sequence"/>
</dbReference>
<protein>
    <submittedName>
        <fullName evidence="1">Uncharacterized protein</fullName>
    </submittedName>
</protein>
<evidence type="ECO:0000313" key="1">
    <source>
        <dbReference type="EMBL" id="MBB5713151.1"/>
    </source>
</evidence>
<feature type="non-terminal residue" evidence="1">
    <location>
        <position position="1"/>
    </location>
</feature>
<gene>
    <name evidence="1" type="ORF">FHT02_004421</name>
</gene>
<reference evidence="1 2" key="1">
    <citation type="submission" date="2020-08" db="EMBL/GenBank/DDBJ databases">
        <title>Genomic Encyclopedia of Type Strains, Phase IV (KMG-IV): sequencing the most valuable type-strain genomes for metagenomic binning, comparative biology and taxonomic classification.</title>
        <authorList>
            <person name="Goeker M."/>
        </authorList>
    </citation>
    <scope>NUCLEOTIDE SEQUENCE [LARGE SCALE GENOMIC DNA]</scope>
    <source>
        <strain evidence="1 2">DSM 26736</strain>
    </source>
</reference>
<comment type="caution">
    <text evidence="1">The sequence shown here is derived from an EMBL/GenBank/DDBJ whole genome shotgun (WGS) entry which is preliminary data.</text>
</comment>
<name>A0A840YTV5_9SPHN</name>
<evidence type="ECO:0000313" key="2">
    <source>
        <dbReference type="Proteomes" id="UP000527143"/>
    </source>
</evidence>
<sequence>EFCGAKPNALSLKGQSLTVPLQDDEPQAECLLAAALAANLDKHGFAVQTSSYE</sequence>
<dbReference type="EMBL" id="JACIJF010000054">
    <property type="protein sequence ID" value="MBB5713151.1"/>
    <property type="molecule type" value="Genomic_DNA"/>
</dbReference>